<organism evidence="1 2">
    <name type="scientific">Scortum barcoo</name>
    <name type="common">barcoo grunter</name>
    <dbReference type="NCBI Taxonomy" id="214431"/>
    <lineage>
        <taxon>Eukaryota</taxon>
        <taxon>Metazoa</taxon>
        <taxon>Chordata</taxon>
        <taxon>Craniata</taxon>
        <taxon>Vertebrata</taxon>
        <taxon>Euteleostomi</taxon>
        <taxon>Actinopterygii</taxon>
        <taxon>Neopterygii</taxon>
        <taxon>Teleostei</taxon>
        <taxon>Neoteleostei</taxon>
        <taxon>Acanthomorphata</taxon>
        <taxon>Eupercaria</taxon>
        <taxon>Centrarchiformes</taxon>
        <taxon>Terapontoidei</taxon>
        <taxon>Terapontidae</taxon>
        <taxon>Scortum</taxon>
    </lineage>
</organism>
<gene>
    <name evidence="1" type="ORF">L3Q82_002053</name>
</gene>
<proteinExistence type="predicted"/>
<comment type="caution">
    <text evidence="1">The sequence shown here is derived from an EMBL/GenBank/DDBJ whole genome shotgun (WGS) entry which is preliminary data.</text>
</comment>
<sequence length="635" mass="72301">MAPIGLKAVVGERWQVWTLTLGGNVLGLTREIMNDVIKKVKKKGEWKALIVDQLSMRMLSSCCKMTDIMTEGITIVEDINKRREPLPSLEAIYLITPTEKSVHTLIADFKDPHSAKYKGAHVFFTDSCPDPLFNELVKSRASKTIKTLTEINIAFLPYESQVYSLDNPDAFHSFYSPHKTQLKNPVMERLAEQIATLCATLKEYPAVRYRGFRLTVLPSVCHYVSEYKDNATLAQLVQDKLDAYKADDPTMGEGPDKARSQLIILDRAFDPVSPVLHELTFQAMGYDLLPIENDVYKYETSGIGDSREKEVLLHEDDDLWVSLRHKHIAEVSQEVTRQLKEFSSSKRMNTGEKTTMRDLSQMLKKMPQYQKELSKYSTHLQLAEDCMKHYQGTVDKLCRVEQDLAMGTDAEGEKIKDPMRAIVPILLDANVSTYDKIRIILLYIFLKNGITEENLNKLIQHAQIPPEDSEIITNMAHLGVPIITDSTLRRGKKLDRKERVSEQTYQLSRWTPLVKDIMEDAIDDKLDTKHYPYISTRSSASFSTTAVSARYGHWHKNKTPGEYRTGPRVMVFIIGGVSFSEMRCAYEVTQANGKWEAVIGSTHMLTPTKFLSDLQHPDFRESTRVSFEDADPSAE</sequence>
<dbReference type="Proteomes" id="UP000831701">
    <property type="component" value="Chromosome 15"/>
</dbReference>
<name>A0ACB8W213_9TELE</name>
<evidence type="ECO:0000313" key="2">
    <source>
        <dbReference type="Proteomes" id="UP000831701"/>
    </source>
</evidence>
<accession>A0ACB8W213</accession>
<reference evidence="1" key="1">
    <citation type="submission" date="2022-04" db="EMBL/GenBank/DDBJ databases">
        <title>Jade perch genome.</title>
        <authorList>
            <person name="Chao B."/>
        </authorList>
    </citation>
    <scope>NUCLEOTIDE SEQUENCE</scope>
    <source>
        <strain evidence="1">CB-2022</strain>
    </source>
</reference>
<protein>
    <submittedName>
        <fullName evidence="1">Uncharacterized protein</fullName>
    </submittedName>
</protein>
<evidence type="ECO:0000313" key="1">
    <source>
        <dbReference type="EMBL" id="KAI3361695.1"/>
    </source>
</evidence>
<dbReference type="EMBL" id="CM041545">
    <property type="protein sequence ID" value="KAI3361695.1"/>
    <property type="molecule type" value="Genomic_DNA"/>
</dbReference>
<keyword evidence="2" id="KW-1185">Reference proteome</keyword>